<proteinExistence type="inferred from homology"/>
<dbReference type="Pfam" id="PF00211">
    <property type="entry name" value="Guanylate_cyc"/>
    <property type="match status" value="1"/>
</dbReference>
<dbReference type="Gene3D" id="3.30.450.40">
    <property type="match status" value="2"/>
</dbReference>
<dbReference type="KEGG" id="hau:Haur_1610"/>
<dbReference type="InParanoid" id="A9B5M0"/>
<dbReference type="PROSITE" id="PS50125">
    <property type="entry name" value="GUANYLATE_CYCLASE_2"/>
    <property type="match status" value="1"/>
</dbReference>
<dbReference type="STRING" id="316274.Haur_1610"/>
<dbReference type="InterPro" id="IPR029016">
    <property type="entry name" value="GAF-like_dom_sf"/>
</dbReference>
<evidence type="ECO:0000313" key="3">
    <source>
        <dbReference type="EMBL" id="ABX04253.1"/>
    </source>
</evidence>
<name>A9B5M0_HERA2</name>
<keyword evidence="4" id="KW-1185">Reference proteome</keyword>
<dbReference type="Proteomes" id="UP000000787">
    <property type="component" value="Chromosome"/>
</dbReference>
<dbReference type="AlphaFoldDB" id="A9B5M0"/>
<dbReference type="CDD" id="cd07302">
    <property type="entry name" value="CHD"/>
    <property type="match status" value="1"/>
</dbReference>
<evidence type="ECO:0000259" key="2">
    <source>
        <dbReference type="PROSITE" id="PS50125"/>
    </source>
</evidence>
<reference evidence="3 4" key="1">
    <citation type="journal article" date="2011" name="Stand. Genomic Sci.">
        <title>Complete genome sequence of the filamentous gliding predatory bacterium Herpetosiphon aurantiacus type strain (114-95(T)).</title>
        <authorList>
            <person name="Kiss H."/>
            <person name="Nett M."/>
            <person name="Domin N."/>
            <person name="Martin K."/>
            <person name="Maresca J.A."/>
            <person name="Copeland A."/>
            <person name="Lapidus A."/>
            <person name="Lucas S."/>
            <person name="Berry K.W."/>
            <person name="Glavina Del Rio T."/>
            <person name="Dalin E."/>
            <person name="Tice H."/>
            <person name="Pitluck S."/>
            <person name="Richardson P."/>
            <person name="Bruce D."/>
            <person name="Goodwin L."/>
            <person name="Han C."/>
            <person name="Detter J.C."/>
            <person name="Schmutz J."/>
            <person name="Brettin T."/>
            <person name="Land M."/>
            <person name="Hauser L."/>
            <person name="Kyrpides N.C."/>
            <person name="Ivanova N."/>
            <person name="Goker M."/>
            <person name="Woyke T."/>
            <person name="Klenk H.P."/>
            <person name="Bryant D.A."/>
        </authorList>
    </citation>
    <scope>NUCLEOTIDE SEQUENCE [LARGE SCALE GENOMIC DNA]</scope>
    <source>
        <strain evidence="4">ATCC 23779 / DSM 785 / 114-95</strain>
    </source>
</reference>
<dbReference type="eggNOG" id="COG2203">
    <property type="taxonomic scope" value="Bacteria"/>
</dbReference>
<dbReference type="Pfam" id="PF13492">
    <property type="entry name" value="GAF_3"/>
    <property type="match status" value="1"/>
</dbReference>
<evidence type="ECO:0000313" key="4">
    <source>
        <dbReference type="Proteomes" id="UP000000787"/>
    </source>
</evidence>
<dbReference type="EMBL" id="CP000875">
    <property type="protein sequence ID" value="ABX04253.1"/>
    <property type="molecule type" value="Genomic_DNA"/>
</dbReference>
<dbReference type="GO" id="GO:0004016">
    <property type="term" value="F:adenylate cyclase activity"/>
    <property type="evidence" value="ECO:0007669"/>
    <property type="project" value="UniProtKB-ARBA"/>
</dbReference>
<dbReference type="PANTHER" id="PTHR43081:SF1">
    <property type="entry name" value="ADENYLATE CYCLASE, TERMINAL-DIFFERENTIATION SPECIFIC"/>
    <property type="match status" value="1"/>
</dbReference>
<sequence>MPEQLHHELSLCHRELRAIYDLDALRDTTDSTETFLTGCAAIIRGVLQPDLLQLITLDLEDCPAQNITIERWRPQDAASLMLALTNALAGGETSTLQEGDSEIIVRSLSVKGERLGVLVLGSADHHWSADNRRLMDAMCSQIDSAMAGLRLFQQVQSRNRELETIYRLDRLIDATPDFDQGLGAALGLLSETIGAAWSFIMLYTAEEHELEFRAASHADVADPCTEVSQVLRDLARQTVDQGKLVRREQIDQTIGAYIGVPLILKNQIIGVFGGANPPGTRGFSIHEVKMLNAIASQMDTALFEDRQQRHIRETFARYVSPDVVDLMLRTPGNDYLNVHRQQLSMLFSDMRGFTTVSEQLPADVVARMLNEHLSAMTTIIRNAGGTVDKFVGDEIVAFFGAPLPYEQHPLLAVQTGLLMQARHNELMTEWQKQGLPAVAIGIGIASGEVVVGNIGSSQMMNYTAIGSDMNLAARLCSAALPNQILVSQATYDAVREQVQAVPVAPLSLRHISQLVQAYSIEAVLSTQA</sequence>
<dbReference type="Gene3D" id="3.30.70.1230">
    <property type="entry name" value="Nucleotide cyclase"/>
    <property type="match status" value="1"/>
</dbReference>
<dbReference type="GO" id="GO:0035556">
    <property type="term" value="P:intracellular signal transduction"/>
    <property type="evidence" value="ECO:0007669"/>
    <property type="project" value="InterPro"/>
</dbReference>
<dbReference type="SMART" id="SM00044">
    <property type="entry name" value="CYCc"/>
    <property type="match status" value="1"/>
</dbReference>
<dbReference type="BioCyc" id="HAUR316274:GHYA-1634-MONOMER"/>
<organism evidence="3 4">
    <name type="scientific">Herpetosiphon aurantiacus (strain ATCC 23779 / DSM 785 / 114-95)</name>
    <dbReference type="NCBI Taxonomy" id="316274"/>
    <lineage>
        <taxon>Bacteria</taxon>
        <taxon>Bacillati</taxon>
        <taxon>Chloroflexota</taxon>
        <taxon>Chloroflexia</taxon>
        <taxon>Herpetosiphonales</taxon>
        <taxon>Herpetosiphonaceae</taxon>
        <taxon>Herpetosiphon</taxon>
    </lineage>
</organism>
<protein>
    <submittedName>
        <fullName evidence="3">Adenylate/guanylate cyclase with GAF sensor(S)</fullName>
    </submittedName>
</protein>
<dbReference type="SMART" id="SM00065">
    <property type="entry name" value="GAF"/>
    <property type="match status" value="1"/>
</dbReference>
<evidence type="ECO:0000256" key="1">
    <source>
        <dbReference type="ARBA" id="ARBA00005381"/>
    </source>
</evidence>
<dbReference type="InterPro" id="IPR050697">
    <property type="entry name" value="Adenylyl/Guanylyl_Cyclase_3/4"/>
</dbReference>
<dbReference type="SUPFAM" id="SSF55073">
    <property type="entry name" value="Nucleotide cyclase"/>
    <property type="match status" value="1"/>
</dbReference>
<dbReference type="eggNOG" id="COG2114">
    <property type="taxonomic scope" value="Bacteria"/>
</dbReference>
<comment type="similarity">
    <text evidence="1">Belongs to the adenylyl cyclase class-3 family.</text>
</comment>
<dbReference type="SUPFAM" id="SSF55781">
    <property type="entry name" value="GAF domain-like"/>
    <property type="match status" value="2"/>
</dbReference>
<dbReference type="InterPro" id="IPR003018">
    <property type="entry name" value="GAF"/>
</dbReference>
<dbReference type="InterPro" id="IPR001054">
    <property type="entry name" value="A/G_cyclase"/>
</dbReference>
<dbReference type="PANTHER" id="PTHR43081">
    <property type="entry name" value="ADENYLATE CYCLASE, TERMINAL-DIFFERENTIATION SPECIFIC-RELATED"/>
    <property type="match status" value="1"/>
</dbReference>
<dbReference type="HOGENOM" id="CLU_515598_0_0_0"/>
<accession>A9B5M0</accession>
<feature type="domain" description="Guanylate cyclase" evidence="2">
    <location>
        <begin position="344"/>
        <end position="476"/>
    </location>
</feature>
<dbReference type="GO" id="GO:0009190">
    <property type="term" value="P:cyclic nucleotide biosynthetic process"/>
    <property type="evidence" value="ECO:0007669"/>
    <property type="project" value="InterPro"/>
</dbReference>
<dbReference type="InterPro" id="IPR029787">
    <property type="entry name" value="Nucleotide_cyclase"/>
</dbReference>
<gene>
    <name evidence="3" type="ordered locus">Haur_1610</name>
</gene>